<evidence type="ECO:0000313" key="2">
    <source>
        <dbReference type="EMBL" id="PNP54985.1"/>
    </source>
</evidence>
<protein>
    <recommendedName>
        <fullName evidence="1">Heterokaryon incompatibility domain-containing protein</fullName>
    </recommendedName>
</protein>
<comment type="caution">
    <text evidence="2">The sequence shown here is derived from an EMBL/GenBank/DDBJ whole genome shotgun (WGS) entry which is preliminary data.</text>
</comment>
<dbReference type="EMBL" id="MTYI01000056">
    <property type="protein sequence ID" value="PNP54985.1"/>
    <property type="molecule type" value="Genomic_DNA"/>
</dbReference>
<name>A0A2K0UB30_TRIHA</name>
<feature type="domain" description="Heterokaryon incompatibility" evidence="1">
    <location>
        <begin position="27"/>
        <end position="105"/>
    </location>
</feature>
<dbReference type="InterPro" id="IPR010730">
    <property type="entry name" value="HET"/>
</dbReference>
<dbReference type="PANTHER" id="PTHR33112">
    <property type="entry name" value="DOMAIN PROTEIN, PUTATIVE-RELATED"/>
    <property type="match status" value="1"/>
</dbReference>
<dbReference type="OrthoDB" id="5135333at2759"/>
<organism evidence="2 3">
    <name type="scientific">Trichoderma harzianum</name>
    <name type="common">Hypocrea lixii</name>
    <dbReference type="NCBI Taxonomy" id="5544"/>
    <lineage>
        <taxon>Eukaryota</taxon>
        <taxon>Fungi</taxon>
        <taxon>Dikarya</taxon>
        <taxon>Ascomycota</taxon>
        <taxon>Pezizomycotina</taxon>
        <taxon>Sordariomycetes</taxon>
        <taxon>Hypocreomycetidae</taxon>
        <taxon>Hypocreales</taxon>
        <taxon>Hypocreaceae</taxon>
        <taxon>Trichoderma</taxon>
    </lineage>
</organism>
<dbReference type="PANTHER" id="PTHR33112:SF1">
    <property type="entry name" value="HETEROKARYON INCOMPATIBILITY DOMAIN-CONTAINING PROTEIN"/>
    <property type="match status" value="1"/>
</dbReference>
<sequence>MLKTTSENLEAMLQPGALIHSQREKGPKLARTIVDAMDVARKLGCPFFWTDCLCIVQGASQEEGDERSMFVNGMASIYVNAYLTIVAAEGADGDYGIPGIGRCSEPRNTLFSEMRFPGHTQSLGPGCDVRPALYGRGKTWSTRG</sequence>
<dbReference type="Proteomes" id="UP000236290">
    <property type="component" value="Unassembled WGS sequence"/>
</dbReference>
<dbReference type="AlphaFoldDB" id="A0A2K0UB30"/>
<evidence type="ECO:0000259" key="1">
    <source>
        <dbReference type="Pfam" id="PF06985"/>
    </source>
</evidence>
<evidence type="ECO:0000313" key="3">
    <source>
        <dbReference type="Proteomes" id="UP000236290"/>
    </source>
</evidence>
<dbReference type="Pfam" id="PF06985">
    <property type="entry name" value="HET"/>
    <property type="match status" value="1"/>
</dbReference>
<gene>
    <name evidence="2" type="ORF">THARTR1_04674</name>
</gene>
<proteinExistence type="predicted"/>
<accession>A0A2K0UB30</accession>
<reference evidence="2 3" key="1">
    <citation type="submission" date="2017-02" db="EMBL/GenBank/DDBJ databases">
        <title>Genomes of Trichoderma spp. with biocontrol activity.</title>
        <authorList>
            <person name="Gardiner D."/>
            <person name="Kazan K."/>
            <person name="Vos C."/>
            <person name="Harvey P."/>
        </authorList>
    </citation>
    <scope>NUCLEOTIDE SEQUENCE [LARGE SCALE GENOMIC DNA]</scope>
    <source>
        <strain evidence="2 3">Tr1</strain>
    </source>
</reference>